<name>A0A0M2HQ95_9MICO</name>
<dbReference type="STRING" id="273678.RS84_01885"/>
<dbReference type="Proteomes" id="UP000033900">
    <property type="component" value="Unassembled WGS sequence"/>
</dbReference>
<evidence type="ECO:0008006" key="3">
    <source>
        <dbReference type="Google" id="ProtNLM"/>
    </source>
</evidence>
<dbReference type="AlphaFoldDB" id="A0A0M2HQ95"/>
<dbReference type="EMBL" id="JYJB01000009">
    <property type="protein sequence ID" value="KJL47100.1"/>
    <property type="molecule type" value="Genomic_DNA"/>
</dbReference>
<evidence type="ECO:0000313" key="2">
    <source>
        <dbReference type="Proteomes" id="UP000033900"/>
    </source>
</evidence>
<sequence>MTTADLEAVADVTGGALVLQWGDRRERIAAGTTFVIGRGADLSIGDNQYVHRRFLEIAQQEGVWRLSNVGSRLTASVASADGMAQSWLAPGASMPLVFDSTVVMFTAGETTYELTLVAENPFYQVSAPWTEADDGVAGLLSPMQKIVLTALAEPMLRLNTPGSVRLPAMDEVAHRLGWSQEKLERRVGSLVDKFARHGVRGLERTSAGELPDSARSRLVEHAVGARIVTVDDLDLLEAFARDAFVGAAS</sequence>
<organism evidence="1 2">
    <name type="scientific">Microbacterium hydrocarbonoxydans</name>
    <dbReference type="NCBI Taxonomy" id="273678"/>
    <lineage>
        <taxon>Bacteria</taxon>
        <taxon>Bacillati</taxon>
        <taxon>Actinomycetota</taxon>
        <taxon>Actinomycetes</taxon>
        <taxon>Micrococcales</taxon>
        <taxon>Microbacteriaceae</taxon>
        <taxon>Microbacterium</taxon>
    </lineage>
</organism>
<comment type="caution">
    <text evidence="1">The sequence shown here is derived from an EMBL/GenBank/DDBJ whole genome shotgun (WGS) entry which is preliminary data.</text>
</comment>
<proteinExistence type="predicted"/>
<keyword evidence="2" id="KW-1185">Reference proteome</keyword>
<evidence type="ECO:0000313" key="1">
    <source>
        <dbReference type="EMBL" id="KJL47100.1"/>
    </source>
</evidence>
<dbReference type="RefSeq" id="WP_152641795.1">
    <property type="nucleotide sequence ID" value="NZ_JYJB01000009.1"/>
</dbReference>
<protein>
    <recommendedName>
        <fullName evidence="3">FHA domain-containing protein</fullName>
    </recommendedName>
</protein>
<reference evidence="1 2" key="1">
    <citation type="submission" date="2015-02" db="EMBL/GenBank/DDBJ databases">
        <title>Draft genome sequences of ten Microbacterium spp. with emphasis on heavy metal contaminated environments.</title>
        <authorList>
            <person name="Corretto E."/>
        </authorList>
    </citation>
    <scope>NUCLEOTIDE SEQUENCE [LARGE SCALE GENOMIC DNA]</scope>
    <source>
        <strain evidence="1 2">SA35</strain>
    </source>
</reference>
<dbReference type="OrthoDB" id="4213445at2"/>
<accession>A0A0M2HQ95</accession>
<dbReference type="PATRIC" id="fig|273678.4.peg.1888"/>
<gene>
    <name evidence="1" type="ORF">RS84_01885</name>
</gene>